<dbReference type="SUPFAM" id="SSF53850">
    <property type="entry name" value="Periplasmic binding protein-like II"/>
    <property type="match status" value="1"/>
</dbReference>
<accession>A0ABQ6C115</accession>
<dbReference type="Proteomes" id="UP001156903">
    <property type="component" value="Unassembled WGS sequence"/>
</dbReference>
<keyword evidence="2" id="KW-0732">Signal</keyword>
<feature type="signal peptide" evidence="2">
    <location>
        <begin position="1"/>
        <end position="22"/>
    </location>
</feature>
<evidence type="ECO:0000313" key="4">
    <source>
        <dbReference type="Proteomes" id="UP001156903"/>
    </source>
</evidence>
<evidence type="ECO:0000256" key="1">
    <source>
        <dbReference type="ARBA" id="ARBA00006987"/>
    </source>
</evidence>
<dbReference type="Gene3D" id="3.40.190.10">
    <property type="entry name" value="Periplasmic binding protein-like II"/>
    <property type="match status" value="1"/>
</dbReference>
<dbReference type="PIRSF" id="PIRSF017082">
    <property type="entry name" value="YflP"/>
    <property type="match status" value="1"/>
</dbReference>
<reference evidence="4" key="1">
    <citation type="journal article" date="2019" name="Int. J. Syst. Evol. Microbiol.">
        <title>The Global Catalogue of Microorganisms (GCM) 10K type strain sequencing project: providing services to taxonomists for standard genome sequencing and annotation.</title>
        <authorList>
            <consortium name="The Broad Institute Genomics Platform"/>
            <consortium name="The Broad Institute Genome Sequencing Center for Infectious Disease"/>
            <person name="Wu L."/>
            <person name="Ma J."/>
        </authorList>
    </citation>
    <scope>NUCLEOTIDE SEQUENCE [LARGE SCALE GENOMIC DNA]</scope>
    <source>
        <strain evidence="4">NBRC 109341</strain>
    </source>
</reference>
<dbReference type="PANTHER" id="PTHR42928:SF5">
    <property type="entry name" value="BLR1237 PROTEIN"/>
    <property type="match status" value="1"/>
</dbReference>
<comment type="caution">
    <text evidence="3">The sequence shown here is derived from an EMBL/GenBank/DDBJ whole genome shotgun (WGS) entry which is preliminary data.</text>
</comment>
<proteinExistence type="inferred from homology"/>
<organism evidence="3 4">
    <name type="scientific">Hydrogenophaga electricum</name>
    <dbReference type="NCBI Taxonomy" id="1230953"/>
    <lineage>
        <taxon>Bacteria</taxon>
        <taxon>Pseudomonadati</taxon>
        <taxon>Pseudomonadota</taxon>
        <taxon>Betaproteobacteria</taxon>
        <taxon>Burkholderiales</taxon>
        <taxon>Comamonadaceae</taxon>
        <taxon>Hydrogenophaga</taxon>
    </lineage>
</organism>
<protein>
    <submittedName>
        <fullName evidence="3">MFS transporter</fullName>
    </submittedName>
</protein>
<dbReference type="PANTHER" id="PTHR42928">
    <property type="entry name" value="TRICARBOXYLATE-BINDING PROTEIN"/>
    <property type="match status" value="1"/>
</dbReference>
<comment type="similarity">
    <text evidence="1">Belongs to the UPF0065 (bug) family.</text>
</comment>
<evidence type="ECO:0000256" key="2">
    <source>
        <dbReference type="SAM" id="SignalP"/>
    </source>
</evidence>
<keyword evidence="4" id="KW-1185">Reference proteome</keyword>
<sequence length="325" mass="35004">MTFTRRLLTTALVAATIPSAWAQGTPDWRPSKPVRIVVPIVGSTNDVLARLVAPELHKAFGQPFVVENKPGAGGNIGALDVSRAAPDGHTLLVGYNGPLAINVTLFDKMPYDPTKDLAPITLAVKAPQYLVATPSAGFTSVQDFIAKVKANPARYSYGSVAMGSASHLTMEMMKSAADFRMTHIPYRGAGPALADLIAGNVQAGFFVPGNVQGFVKEGRLKLLASTGRQRFPSTPDIPTLSESGLKDFEATSWIGFLAPPATPPEIIGRYHAEIVRILKSPEIQKRLHEMEFEVVATTPREFSDWIGTEITRWGKVIKSTGAKVE</sequence>
<dbReference type="EMBL" id="BSPB01000007">
    <property type="protein sequence ID" value="GLS13952.1"/>
    <property type="molecule type" value="Genomic_DNA"/>
</dbReference>
<dbReference type="CDD" id="cd13578">
    <property type="entry name" value="PBP2_Bug27"/>
    <property type="match status" value="1"/>
</dbReference>
<dbReference type="InterPro" id="IPR005064">
    <property type="entry name" value="BUG"/>
</dbReference>
<dbReference type="RefSeq" id="WP_056277428.1">
    <property type="nucleotide sequence ID" value="NZ_BSPB01000007.1"/>
</dbReference>
<feature type="chain" id="PRO_5046461115" evidence="2">
    <location>
        <begin position="23"/>
        <end position="325"/>
    </location>
</feature>
<evidence type="ECO:0000313" key="3">
    <source>
        <dbReference type="EMBL" id="GLS13952.1"/>
    </source>
</evidence>
<gene>
    <name evidence="3" type="ORF">GCM10007935_13820</name>
</gene>
<name>A0ABQ6C115_9BURK</name>
<dbReference type="InterPro" id="IPR042100">
    <property type="entry name" value="Bug_dom1"/>
</dbReference>
<dbReference type="Gene3D" id="3.40.190.150">
    <property type="entry name" value="Bordetella uptake gene, domain 1"/>
    <property type="match status" value="1"/>
</dbReference>
<dbReference type="Pfam" id="PF03401">
    <property type="entry name" value="TctC"/>
    <property type="match status" value="1"/>
</dbReference>